<feature type="domain" description="Acyltransferase 3" evidence="2">
    <location>
        <begin position="10"/>
        <end position="329"/>
    </location>
</feature>
<accession>A0ABQ1PPC9</accession>
<comment type="caution">
    <text evidence="4">The sequence shown here is derived from an EMBL/GenBank/DDBJ whole genome shotgun (WGS) entry which is preliminary data.</text>
</comment>
<name>A0ABQ1PPC9_9GAMM</name>
<evidence type="ECO:0000313" key="4">
    <source>
        <dbReference type="EMBL" id="GGD00781.1"/>
    </source>
</evidence>
<reference evidence="5" key="1">
    <citation type="journal article" date="2019" name="Int. J. Syst. Evol. Microbiol.">
        <title>The Global Catalogue of Microorganisms (GCM) 10K type strain sequencing project: providing services to taxonomists for standard genome sequencing and annotation.</title>
        <authorList>
            <consortium name="The Broad Institute Genomics Platform"/>
            <consortium name="The Broad Institute Genome Sequencing Center for Infectious Disease"/>
            <person name="Wu L."/>
            <person name="Ma J."/>
        </authorList>
    </citation>
    <scope>NUCLEOTIDE SEQUENCE [LARGE SCALE GENOMIC DNA]</scope>
    <source>
        <strain evidence="5">CGMCC 1.12482</strain>
    </source>
</reference>
<dbReference type="EMBL" id="BMFF01000003">
    <property type="protein sequence ID" value="GGD00781.1"/>
    <property type="molecule type" value="Genomic_DNA"/>
</dbReference>
<feature type="transmembrane region" description="Helical" evidence="1">
    <location>
        <begin position="221"/>
        <end position="241"/>
    </location>
</feature>
<feature type="transmembrane region" description="Helical" evidence="1">
    <location>
        <begin position="279"/>
        <end position="307"/>
    </location>
</feature>
<gene>
    <name evidence="4" type="ORF">GCM10007418_20040</name>
</gene>
<protein>
    <submittedName>
        <fullName evidence="4">Acyltransferase</fullName>
    </submittedName>
</protein>
<dbReference type="Pfam" id="PF01757">
    <property type="entry name" value="Acyl_transf_3"/>
    <property type="match status" value="1"/>
</dbReference>
<evidence type="ECO:0000259" key="3">
    <source>
        <dbReference type="Pfam" id="PF19040"/>
    </source>
</evidence>
<dbReference type="InterPro" id="IPR043968">
    <property type="entry name" value="SGNH"/>
</dbReference>
<dbReference type="InterPro" id="IPR050879">
    <property type="entry name" value="Acyltransferase_3"/>
</dbReference>
<evidence type="ECO:0000256" key="1">
    <source>
        <dbReference type="SAM" id="Phobius"/>
    </source>
</evidence>
<dbReference type="PANTHER" id="PTHR23028:SF53">
    <property type="entry name" value="ACYL_TRANSF_3 DOMAIN-CONTAINING PROTEIN"/>
    <property type="match status" value="1"/>
</dbReference>
<keyword evidence="1" id="KW-0812">Transmembrane</keyword>
<feature type="transmembrane region" description="Helical" evidence="1">
    <location>
        <begin position="35"/>
        <end position="55"/>
    </location>
</feature>
<dbReference type="Proteomes" id="UP000638188">
    <property type="component" value="Unassembled WGS sequence"/>
</dbReference>
<keyword evidence="1" id="KW-1133">Transmembrane helix</keyword>
<keyword evidence="4" id="KW-0012">Acyltransferase</keyword>
<feature type="transmembrane region" description="Helical" evidence="1">
    <location>
        <begin position="351"/>
        <end position="371"/>
    </location>
</feature>
<feature type="transmembrane region" description="Helical" evidence="1">
    <location>
        <begin position="191"/>
        <end position="214"/>
    </location>
</feature>
<dbReference type="InterPro" id="IPR002656">
    <property type="entry name" value="Acyl_transf_3_dom"/>
</dbReference>
<feature type="transmembrane region" description="Helical" evidence="1">
    <location>
        <begin position="12"/>
        <end position="29"/>
    </location>
</feature>
<sequence>MSKVLSYRRDIDGLRALAVLPVVLFHLDVALFSGGFIGVDVFFVISGFLITSIIYREVMEGKFSYAHFYERRIRRLFPALIAVLLVSTLVAWFMLLPLDFRLFSEGLAAAVIFLANVHYWGKTDYFDDPVENIPLLHTWSLAVEEQFYILFPPLLILLVRFFPAKLNWILLTCAIASLIDAQNALSSRPESAFYLVHLRAWELLAGALLATGFVPLARSQWLRDGLSVFGLVLIVASIFLLDKDSAFPGLTALPAVTGAALIIYAGMGGRSVVGTLLGWRPLVFIGLLSYSLYLWHWPLFVFVRYYLIEPLNAQQQVVLFVVACGLGWASWRFVENPFRRKSGKGIARKQLFWGAGLITFLIILVSLPGMITRGAAFRLPPEIAAIEAIEKETIPFRRPCFGLSPDQIDGDSDVCTLGVEGQPNFLLWGDSHALSLAHGMDIAAHQEGVSGRFLAKSVCPPVLGTQDFMASDISCKDFNDAVVRYLDRHPSIRNVVLVGVWFIYDKKSDGPPEVGFKAGFERTLDYLKERDIHATVILQVPKIAYEVPAVLARQKLFDNNMEIRTPLSVHLEQGASFKHYIAGLEDTYAFSIVNLDSVFCDEKNCNVALNDKPLYRDSHHLSRLGSELAVDALREMVNDDFASRAN</sequence>
<dbReference type="RefSeq" id="WP_150278264.1">
    <property type="nucleotide sequence ID" value="NZ_BMFF01000003.1"/>
</dbReference>
<feature type="transmembrane region" description="Helical" evidence="1">
    <location>
        <begin position="247"/>
        <end position="267"/>
    </location>
</feature>
<keyword evidence="4" id="KW-0808">Transferase</keyword>
<feature type="transmembrane region" description="Helical" evidence="1">
    <location>
        <begin position="168"/>
        <end position="185"/>
    </location>
</feature>
<feature type="transmembrane region" description="Helical" evidence="1">
    <location>
        <begin position="146"/>
        <end position="163"/>
    </location>
</feature>
<dbReference type="GO" id="GO:0016746">
    <property type="term" value="F:acyltransferase activity"/>
    <property type="evidence" value="ECO:0007669"/>
    <property type="project" value="UniProtKB-KW"/>
</dbReference>
<keyword evidence="1" id="KW-0472">Membrane</keyword>
<feature type="domain" description="SGNH" evidence="3">
    <location>
        <begin position="408"/>
        <end position="633"/>
    </location>
</feature>
<keyword evidence="5" id="KW-1185">Reference proteome</keyword>
<feature type="transmembrane region" description="Helical" evidence="1">
    <location>
        <begin position="76"/>
        <end position="95"/>
    </location>
</feature>
<organism evidence="4 5">
    <name type="scientific">Halopseudomonas salina</name>
    <dbReference type="NCBI Taxonomy" id="1323744"/>
    <lineage>
        <taxon>Bacteria</taxon>
        <taxon>Pseudomonadati</taxon>
        <taxon>Pseudomonadota</taxon>
        <taxon>Gammaproteobacteria</taxon>
        <taxon>Pseudomonadales</taxon>
        <taxon>Pseudomonadaceae</taxon>
        <taxon>Halopseudomonas</taxon>
    </lineage>
</organism>
<evidence type="ECO:0000313" key="5">
    <source>
        <dbReference type="Proteomes" id="UP000638188"/>
    </source>
</evidence>
<evidence type="ECO:0000259" key="2">
    <source>
        <dbReference type="Pfam" id="PF01757"/>
    </source>
</evidence>
<proteinExistence type="predicted"/>
<dbReference type="PANTHER" id="PTHR23028">
    <property type="entry name" value="ACETYLTRANSFERASE"/>
    <property type="match status" value="1"/>
</dbReference>
<dbReference type="Pfam" id="PF19040">
    <property type="entry name" value="SGNH"/>
    <property type="match status" value="1"/>
</dbReference>
<feature type="transmembrane region" description="Helical" evidence="1">
    <location>
        <begin position="313"/>
        <end position="331"/>
    </location>
</feature>